<gene>
    <name evidence="2" type="ORF">AT9943_LOCUS12789</name>
</gene>
<dbReference type="Proteomes" id="UP000516314">
    <property type="component" value="Chromosome 3"/>
</dbReference>
<protein>
    <submittedName>
        <fullName evidence="2">(thale cress) hypothetical protein</fullName>
    </submittedName>
</protein>
<dbReference type="EMBL" id="LR881468">
    <property type="protein sequence ID" value="CAD5324916.1"/>
    <property type="molecule type" value="Genomic_DNA"/>
</dbReference>
<evidence type="ECO:0000313" key="3">
    <source>
        <dbReference type="Proteomes" id="UP000516314"/>
    </source>
</evidence>
<reference evidence="2 3" key="1">
    <citation type="submission" date="2020-09" db="EMBL/GenBank/DDBJ databases">
        <authorList>
            <person name="Ashkenazy H."/>
        </authorList>
    </citation>
    <scope>NUCLEOTIDE SEQUENCE [LARGE SCALE GENOMIC DNA]</scope>
    <source>
        <strain evidence="3">cv. Cdm-0</strain>
    </source>
</reference>
<organism evidence="2 3">
    <name type="scientific">Arabidopsis thaliana</name>
    <name type="common">Mouse-ear cress</name>
    <dbReference type="NCBI Taxonomy" id="3702"/>
    <lineage>
        <taxon>Eukaryota</taxon>
        <taxon>Viridiplantae</taxon>
        <taxon>Streptophyta</taxon>
        <taxon>Embryophyta</taxon>
        <taxon>Tracheophyta</taxon>
        <taxon>Spermatophyta</taxon>
        <taxon>Magnoliopsida</taxon>
        <taxon>eudicotyledons</taxon>
        <taxon>Gunneridae</taxon>
        <taxon>Pentapetalae</taxon>
        <taxon>rosids</taxon>
        <taxon>malvids</taxon>
        <taxon>Brassicales</taxon>
        <taxon>Brassicaceae</taxon>
        <taxon>Camelineae</taxon>
        <taxon>Arabidopsis</taxon>
    </lineage>
</organism>
<evidence type="ECO:0000256" key="1">
    <source>
        <dbReference type="SAM" id="MobiDB-lite"/>
    </source>
</evidence>
<evidence type="ECO:0000313" key="2">
    <source>
        <dbReference type="EMBL" id="CAD5324916.1"/>
    </source>
</evidence>
<feature type="region of interest" description="Disordered" evidence="1">
    <location>
        <begin position="1"/>
        <end position="45"/>
    </location>
</feature>
<proteinExistence type="predicted"/>
<dbReference type="AlphaFoldDB" id="A0A7G2EU23"/>
<accession>A0A7G2EU23</accession>
<sequence length="115" mass="12359">MGDSRVSSAGVRDATMVDIGVKSRPPGAPPDDPGNPVVPTHDADGFTPVRQRKTVAQVNRNVNAQGGARVNVNRNPRDHVRKKGNELVVTSNSFGVGSKLRLPNLSLQRREKGKE</sequence>
<name>A0A7G2EU23_ARATH</name>